<accession>A0A1Z5KME3</accession>
<keyword evidence="3 7" id="KW-0812">Transmembrane</keyword>
<sequence length="286" mass="31456">MTDSPRNMNRRHAYFTELTYSKALFYAAAVFYCATVFFLAVFEPFMEINCNWQGESKEYPNPDYRYDPCVSIFRSPKLLYFTREEIFYARRLLVSCILGGAIGWERRQADRPAGIRTMALVSLASCLFTCGSTLAFRDGPQGWDSSRVSAAIPSGVGFLGAGMIFKEPLREGSGGQPIVHGLTTAASIWMSAAVGIACGGGLYHAASFTVALLMVLLRFGPRVTTVEDEDDEEEEELAEQINTSMSSPGYGGTAGNHMKYSESQSLLSGVSRRRSERVKGPSLMES</sequence>
<feature type="compositionally biased region" description="Acidic residues" evidence="6">
    <location>
        <begin position="226"/>
        <end position="238"/>
    </location>
</feature>
<protein>
    <submittedName>
        <fullName evidence="9">Putative Mg2+ transporter-C (MgtC) family protein</fullName>
    </submittedName>
</protein>
<keyword evidence="2" id="KW-1003">Cell membrane</keyword>
<dbReference type="InParanoid" id="A0A1Z5KME3"/>
<feature type="transmembrane region" description="Helical" evidence="7">
    <location>
        <begin position="86"/>
        <end position="105"/>
    </location>
</feature>
<dbReference type="InterPro" id="IPR003416">
    <property type="entry name" value="MgtC/SapB/SrpB/YhiD_fam"/>
</dbReference>
<feature type="region of interest" description="Disordered" evidence="6">
    <location>
        <begin position="225"/>
        <end position="286"/>
    </location>
</feature>
<dbReference type="Pfam" id="PF02308">
    <property type="entry name" value="MgtC"/>
    <property type="match status" value="1"/>
</dbReference>
<feature type="transmembrane region" description="Helical" evidence="7">
    <location>
        <begin position="202"/>
        <end position="219"/>
    </location>
</feature>
<evidence type="ECO:0000259" key="8">
    <source>
        <dbReference type="Pfam" id="PF02308"/>
    </source>
</evidence>
<comment type="caution">
    <text evidence="9">The sequence shown here is derived from an EMBL/GenBank/DDBJ whole genome shotgun (WGS) entry which is preliminary data.</text>
</comment>
<dbReference type="PANTHER" id="PTHR33778:SF1">
    <property type="entry name" value="MAGNESIUM TRANSPORTER YHID-RELATED"/>
    <property type="match status" value="1"/>
</dbReference>
<gene>
    <name evidence="9" type="ORF">FisN_23Hh039</name>
</gene>
<keyword evidence="10" id="KW-1185">Reference proteome</keyword>
<feature type="transmembrane region" description="Helical" evidence="7">
    <location>
        <begin position="20"/>
        <end position="42"/>
    </location>
</feature>
<evidence type="ECO:0000256" key="3">
    <source>
        <dbReference type="ARBA" id="ARBA00022692"/>
    </source>
</evidence>
<feature type="transmembrane region" description="Helical" evidence="7">
    <location>
        <begin position="117"/>
        <end position="136"/>
    </location>
</feature>
<dbReference type="PANTHER" id="PTHR33778">
    <property type="entry name" value="PROTEIN MGTC"/>
    <property type="match status" value="1"/>
</dbReference>
<evidence type="ECO:0000256" key="7">
    <source>
        <dbReference type="SAM" id="Phobius"/>
    </source>
</evidence>
<dbReference type="InterPro" id="IPR049177">
    <property type="entry name" value="MgtC_SapB_SrpB_YhiD_N"/>
</dbReference>
<keyword evidence="4 7" id="KW-1133">Transmembrane helix</keyword>
<dbReference type="Proteomes" id="UP000198406">
    <property type="component" value="Unassembled WGS sequence"/>
</dbReference>
<dbReference type="GO" id="GO:0005886">
    <property type="term" value="C:plasma membrane"/>
    <property type="evidence" value="ECO:0007669"/>
    <property type="project" value="UniProtKB-SubCell"/>
</dbReference>
<evidence type="ECO:0000313" key="10">
    <source>
        <dbReference type="Proteomes" id="UP000198406"/>
    </source>
</evidence>
<evidence type="ECO:0000256" key="1">
    <source>
        <dbReference type="ARBA" id="ARBA00004651"/>
    </source>
</evidence>
<evidence type="ECO:0000313" key="9">
    <source>
        <dbReference type="EMBL" id="GAX27494.1"/>
    </source>
</evidence>
<dbReference type="AlphaFoldDB" id="A0A1Z5KME3"/>
<name>A0A1Z5KME3_FISSO</name>
<evidence type="ECO:0000256" key="2">
    <source>
        <dbReference type="ARBA" id="ARBA00022475"/>
    </source>
</evidence>
<evidence type="ECO:0000256" key="5">
    <source>
        <dbReference type="ARBA" id="ARBA00023136"/>
    </source>
</evidence>
<organism evidence="9 10">
    <name type="scientific">Fistulifera solaris</name>
    <name type="common">Oleaginous diatom</name>
    <dbReference type="NCBI Taxonomy" id="1519565"/>
    <lineage>
        <taxon>Eukaryota</taxon>
        <taxon>Sar</taxon>
        <taxon>Stramenopiles</taxon>
        <taxon>Ochrophyta</taxon>
        <taxon>Bacillariophyta</taxon>
        <taxon>Bacillariophyceae</taxon>
        <taxon>Bacillariophycidae</taxon>
        <taxon>Naviculales</taxon>
        <taxon>Naviculaceae</taxon>
        <taxon>Fistulifera</taxon>
    </lineage>
</organism>
<comment type="subcellular location">
    <subcellularLocation>
        <location evidence="1">Cell membrane</location>
        <topology evidence="1">Multi-pass membrane protein</topology>
    </subcellularLocation>
</comment>
<feature type="domain" description="MgtC/SapB/SrpB/YhiD N-terminal" evidence="8">
    <location>
        <begin position="92"/>
        <end position="223"/>
    </location>
</feature>
<proteinExistence type="predicted"/>
<evidence type="ECO:0000256" key="4">
    <source>
        <dbReference type="ARBA" id="ARBA00022989"/>
    </source>
</evidence>
<evidence type="ECO:0000256" key="6">
    <source>
        <dbReference type="SAM" id="MobiDB-lite"/>
    </source>
</evidence>
<reference evidence="9 10" key="1">
    <citation type="journal article" date="2015" name="Plant Cell">
        <title>Oil accumulation by the oleaginous diatom Fistulifera solaris as revealed by the genome and transcriptome.</title>
        <authorList>
            <person name="Tanaka T."/>
            <person name="Maeda Y."/>
            <person name="Veluchamy A."/>
            <person name="Tanaka M."/>
            <person name="Abida H."/>
            <person name="Marechal E."/>
            <person name="Bowler C."/>
            <person name="Muto M."/>
            <person name="Sunaga Y."/>
            <person name="Tanaka M."/>
            <person name="Yoshino T."/>
            <person name="Taniguchi T."/>
            <person name="Fukuda Y."/>
            <person name="Nemoto M."/>
            <person name="Matsumoto M."/>
            <person name="Wong P.S."/>
            <person name="Aburatani S."/>
            <person name="Fujibuchi W."/>
        </authorList>
    </citation>
    <scope>NUCLEOTIDE SEQUENCE [LARGE SCALE GENOMIC DNA]</scope>
    <source>
        <strain evidence="9 10">JPCC DA0580</strain>
    </source>
</reference>
<dbReference type="OrthoDB" id="10052237at2759"/>
<dbReference type="EMBL" id="BDSP01000257">
    <property type="protein sequence ID" value="GAX27494.1"/>
    <property type="molecule type" value="Genomic_DNA"/>
</dbReference>
<keyword evidence="5 7" id="KW-0472">Membrane</keyword>
<dbReference type="PRINTS" id="PR01837">
    <property type="entry name" value="MGTCSAPBPROT"/>
</dbReference>